<reference evidence="2" key="1">
    <citation type="submission" date="2021-10" db="EMBL/GenBank/DDBJ databases">
        <title>Gramella sp. ASW11-100T, isolated from marine sediment.</title>
        <authorList>
            <person name="Xia C."/>
        </authorList>
    </citation>
    <scope>NUCLEOTIDE SEQUENCE</scope>
    <source>
        <strain evidence="2">ASW11-100</strain>
    </source>
</reference>
<protein>
    <submittedName>
        <fullName evidence="2">Uncharacterized protein</fullName>
    </submittedName>
</protein>
<feature type="transmembrane region" description="Helical" evidence="1">
    <location>
        <begin position="7"/>
        <end position="22"/>
    </location>
</feature>
<proteinExistence type="predicted"/>
<organism evidence="2 3">
    <name type="scientific">Christiangramia sediminis</name>
    <dbReference type="NCBI Taxonomy" id="2881336"/>
    <lineage>
        <taxon>Bacteria</taxon>
        <taxon>Pseudomonadati</taxon>
        <taxon>Bacteroidota</taxon>
        <taxon>Flavobacteriia</taxon>
        <taxon>Flavobacteriales</taxon>
        <taxon>Flavobacteriaceae</taxon>
        <taxon>Christiangramia</taxon>
    </lineage>
</organism>
<keyword evidence="3" id="KW-1185">Reference proteome</keyword>
<dbReference type="AlphaFoldDB" id="A0A9X1LJW7"/>
<evidence type="ECO:0000313" key="3">
    <source>
        <dbReference type="Proteomes" id="UP001139414"/>
    </source>
</evidence>
<evidence type="ECO:0000256" key="1">
    <source>
        <dbReference type="SAM" id="Phobius"/>
    </source>
</evidence>
<feature type="transmembrane region" description="Helical" evidence="1">
    <location>
        <begin position="34"/>
        <end position="53"/>
    </location>
</feature>
<sequence>MKLFMKILGIAILIAIAVGFYFRLTDRVLTGDRIIGISVLASAFILMPIFLVIRWRGKKLKDYTLSEENMKKMRNKGID</sequence>
<gene>
    <name evidence="2" type="ORF">LGQ90_10520</name>
</gene>
<keyword evidence="1" id="KW-1133">Transmembrane helix</keyword>
<dbReference type="EMBL" id="JAJBZG010000005">
    <property type="protein sequence ID" value="MCB7481694.1"/>
    <property type="molecule type" value="Genomic_DNA"/>
</dbReference>
<keyword evidence="1" id="KW-0812">Transmembrane</keyword>
<comment type="caution">
    <text evidence="2">The sequence shown here is derived from an EMBL/GenBank/DDBJ whole genome shotgun (WGS) entry which is preliminary data.</text>
</comment>
<keyword evidence="1" id="KW-0472">Membrane</keyword>
<dbReference type="RefSeq" id="WP_229340897.1">
    <property type="nucleotide sequence ID" value="NZ_JAJBZG010000005.1"/>
</dbReference>
<name>A0A9X1LJW7_9FLAO</name>
<evidence type="ECO:0000313" key="2">
    <source>
        <dbReference type="EMBL" id="MCB7481694.1"/>
    </source>
</evidence>
<accession>A0A9X1LJW7</accession>
<dbReference type="Proteomes" id="UP001139414">
    <property type="component" value="Unassembled WGS sequence"/>
</dbReference>